<comment type="similarity">
    <text evidence="1">Belongs to the N-acylglucosamine 2-epimerase family.</text>
</comment>
<evidence type="ECO:0000259" key="4">
    <source>
        <dbReference type="Pfam" id="PF22640"/>
    </source>
</evidence>
<dbReference type="InterPro" id="IPR008928">
    <property type="entry name" value="6-hairpin_glycosidase_sf"/>
</dbReference>
<dbReference type="Gene3D" id="1.50.10.10">
    <property type="match status" value="1"/>
</dbReference>
<dbReference type="PANTHER" id="PTHR46390">
    <property type="entry name" value="MANNOSE-1-PHOSPHATE GUANYLYLTRANSFERASE"/>
    <property type="match status" value="1"/>
</dbReference>
<dbReference type="Gene3D" id="3.90.550.10">
    <property type="entry name" value="Spore Coat Polysaccharide Biosynthesis Protein SpsA, Chain A"/>
    <property type="match status" value="1"/>
</dbReference>
<protein>
    <submittedName>
        <fullName evidence="5">Sugar phosphate nucleotidyltransferase</fullName>
    </submittedName>
</protein>
<evidence type="ECO:0000256" key="2">
    <source>
        <dbReference type="ARBA" id="ARBA00023235"/>
    </source>
</evidence>
<keyword evidence="2" id="KW-0413">Isomerase</keyword>
<evidence type="ECO:0000259" key="3">
    <source>
        <dbReference type="Pfam" id="PF00483"/>
    </source>
</evidence>
<reference evidence="5" key="1">
    <citation type="submission" date="2022-05" db="EMBL/GenBank/DDBJ databases">
        <title>Brevundimonas albigilva TT17 genome sequence.</title>
        <authorList>
            <person name="Lee K."/>
            <person name="Son H."/>
        </authorList>
    </citation>
    <scope>NUCLEOTIDE SEQUENCE</scope>
    <source>
        <strain evidence="5">TT17</strain>
    </source>
</reference>
<dbReference type="Pfam" id="PF00483">
    <property type="entry name" value="NTP_transferase"/>
    <property type="match status" value="1"/>
</dbReference>
<dbReference type="Pfam" id="PF22640">
    <property type="entry name" value="ManC_GMP_beta-helix"/>
    <property type="match status" value="1"/>
</dbReference>
<dbReference type="InterPro" id="IPR012341">
    <property type="entry name" value="6hp_glycosidase-like_sf"/>
</dbReference>
<evidence type="ECO:0000313" key="5">
    <source>
        <dbReference type="EMBL" id="URI15614.1"/>
    </source>
</evidence>
<dbReference type="SUPFAM" id="SSF159283">
    <property type="entry name" value="Guanosine diphospho-D-mannose pyrophosphorylase/mannose-6-phosphate isomerase linker domain"/>
    <property type="match status" value="1"/>
</dbReference>
<dbReference type="InterPro" id="IPR010819">
    <property type="entry name" value="AGE/CE"/>
</dbReference>
<dbReference type="PANTHER" id="PTHR46390:SF1">
    <property type="entry name" value="MANNOSE-1-PHOSPHATE GUANYLYLTRANSFERASE"/>
    <property type="match status" value="1"/>
</dbReference>
<gene>
    <name evidence="5" type="ORF">M8231_01055</name>
</gene>
<dbReference type="InterPro" id="IPR049577">
    <property type="entry name" value="GMPP_N"/>
</dbReference>
<feature type="domain" description="MannoseP isomerase/GMP-like beta-helix" evidence="4">
    <location>
        <begin position="283"/>
        <end position="337"/>
    </location>
</feature>
<dbReference type="InterPro" id="IPR005835">
    <property type="entry name" value="NTP_transferase_dom"/>
</dbReference>
<dbReference type="SUPFAM" id="SSF48208">
    <property type="entry name" value="Six-hairpin glycosidases"/>
    <property type="match status" value="1"/>
</dbReference>
<organism evidence="5 6">
    <name type="scientific">Brevundimonas albigilva</name>
    <dbReference type="NCBI Taxonomy" id="1312364"/>
    <lineage>
        <taxon>Bacteria</taxon>
        <taxon>Pseudomonadati</taxon>
        <taxon>Pseudomonadota</taxon>
        <taxon>Alphaproteobacteria</taxon>
        <taxon>Caulobacterales</taxon>
        <taxon>Caulobacteraceae</taxon>
        <taxon>Brevundimonas</taxon>
    </lineage>
</organism>
<dbReference type="InterPro" id="IPR051161">
    <property type="entry name" value="Mannose-6P_isomerase_type2"/>
</dbReference>
<dbReference type="CDD" id="cd02509">
    <property type="entry name" value="GDP-M1P_Guanylyltransferase"/>
    <property type="match status" value="1"/>
</dbReference>
<dbReference type="Proteomes" id="UP001055429">
    <property type="component" value="Chromosome"/>
</dbReference>
<dbReference type="InterPro" id="IPR029044">
    <property type="entry name" value="Nucleotide-diphossugar_trans"/>
</dbReference>
<name>A0ABY4SN00_9CAUL</name>
<dbReference type="RefSeq" id="WP_250202065.1">
    <property type="nucleotide sequence ID" value="NZ_CP097649.1"/>
</dbReference>
<evidence type="ECO:0000313" key="6">
    <source>
        <dbReference type="Proteomes" id="UP001055429"/>
    </source>
</evidence>
<accession>A0ABY4SN00</accession>
<feature type="domain" description="Nucleotidyl transferase" evidence="3">
    <location>
        <begin position="5"/>
        <end position="275"/>
    </location>
</feature>
<proteinExistence type="inferred from homology"/>
<dbReference type="EMBL" id="CP097649">
    <property type="protein sequence ID" value="URI15614.1"/>
    <property type="molecule type" value="Genomic_DNA"/>
</dbReference>
<dbReference type="SUPFAM" id="SSF53448">
    <property type="entry name" value="Nucleotide-diphospho-sugar transferases"/>
    <property type="match status" value="1"/>
</dbReference>
<evidence type="ECO:0000256" key="1">
    <source>
        <dbReference type="ARBA" id="ARBA00008558"/>
    </source>
</evidence>
<dbReference type="InterPro" id="IPR054566">
    <property type="entry name" value="ManC/GMP-like_b-helix"/>
</dbReference>
<dbReference type="Pfam" id="PF07221">
    <property type="entry name" value="GlcNAc_2-epim"/>
    <property type="match status" value="1"/>
</dbReference>
<sequence>MALYPVIMCGGAGTRLWPASRPSRPKQFIPLAGNRSLFQETALRVAPLAQEDGRLIVVGGVGHRGWIMDQLAEIGVEDRVEILLEPQARDSAAAMAAAALWTHARDPMGVNIFVASDHHIPDHDAFREACVVAAEAARDGRIVTLGVRPSEPSSAYGYISPEGPGLAPVRAFREKPDARTAADYIAAGYLWNSGNFIVTAATLLDELKANAPGVEIAVRQAVANPSAADRAVLGPAFADAPKISIDYAVMEKTRHASVLEVDFEWSDLGAWDAIAATGEGDFGQHIFEDAEGCLVRAPDGMLVAALGVRDLAIIAEHDAVLVCDLDRAQDIKRLVARIQTSSPQHLDFARDAPETLDAGARRLADWLRLRALPLWSSVGALDDGAFAEALSLDGRPVQGARSARVQAKQIWAYAEAGRLGWQGPWRRLVVNGAERLRTHFLRADGLCCARLGDDGTPADGTAAAYDQVFVLLALRAAWGVAPNAAALEACAVSIRDQIQERLLLEARAPTPGSSDPVHIDIHLLEACLAWEAVGDAQWIAVADTLAAPARARLEAATERAYPGGVAPGRLFECARILDRHARARRGAPTQPLTMRLYDVATKGVDTRIRAVTEALDEQGRPRGGRTRLWAQAEWLRAALALSIDAAPGDRVRLERDAQEALAALWRHLTPDGLWRDTRLTADRFIDEAAPARGLYHLVGVLSDIADHTPILQAPADAALR</sequence>
<keyword evidence="6" id="KW-1185">Reference proteome</keyword>